<dbReference type="RefSeq" id="WP_175225267.1">
    <property type="nucleotide sequence ID" value="NZ_CADIKH010000003.1"/>
</dbReference>
<sequence>MSSLIVLLPSADAQTAGAHDVDAMPLHFALIHRGGETLRVGQAPLAELPHALATVLIVAARDTLLLKVTLPPVTGPRLKRVLPNVVEEHLIQDAQRSHIAVGPDAGEPGERCAAIVDREWFAGVIERFVAAGHRKLRAVPLIHCIPKLEAARAPRPANEVQRHEEATAAVGDTPFETEEDDATGTSPPETAEANTDLIASALIVRYDIRPRERTGVQSTQTGTTDPTDTMTGPDEERVEIAVRQDTLGFGMTIRAPQLDATIAELAKRQPLAVYSLAFEASGEHTNGSTANASSNSNASQAASHNNPPAARATHVQQASTSTAFPLVALTLPWSALARDALACRFDLCQFDFANAGRSRAGAGGLKPWRVAIGLVVASVIVSIGAMNVQWFQLRHRRDALNAQMTELVKTAFPDATVILDPHAQMAAGLARLRSAAGELRADDFAVLATGLSKALSTIPSSAIAGLDYSGNALDVTFKPGTTIDSDGLTRRLAAQGLSAQEDNGKWSIRSAQRSSH</sequence>
<dbReference type="Pfam" id="PF12693">
    <property type="entry name" value="GspL_C"/>
    <property type="match status" value="1"/>
</dbReference>
<comment type="similarity">
    <text evidence="2">Belongs to the GSP L family.</text>
</comment>
<feature type="region of interest" description="Disordered" evidence="10">
    <location>
        <begin position="210"/>
        <end position="232"/>
    </location>
</feature>
<dbReference type="SUPFAM" id="SSF53067">
    <property type="entry name" value="Actin-like ATPase domain"/>
    <property type="match status" value="1"/>
</dbReference>
<evidence type="ECO:0000256" key="11">
    <source>
        <dbReference type="SAM" id="Phobius"/>
    </source>
</evidence>
<accession>A0A6J5D5N5</accession>
<proteinExistence type="inferred from homology"/>
<feature type="compositionally biased region" description="Low complexity" evidence="10">
    <location>
        <begin position="219"/>
        <end position="232"/>
    </location>
</feature>
<dbReference type="GO" id="GO:0005886">
    <property type="term" value="C:plasma membrane"/>
    <property type="evidence" value="ECO:0007669"/>
    <property type="project" value="UniProtKB-SubCell"/>
</dbReference>
<dbReference type="InterPro" id="IPR025691">
    <property type="entry name" value="GspL_pp_dom"/>
</dbReference>
<evidence type="ECO:0000256" key="1">
    <source>
        <dbReference type="ARBA" id="ARBA00004377"/>
    </source>
</evidence>
<dbReference type="InterPro" id="IPR007812">
    <property type="entry name" value="T2SS_protein-GspL"/>
</dbReference>
<evidence type="ECO:0000256" key="5">
    <source>
        <dbReference type="ARBA" id="ARBA00022519"/>
    </source>
</evidence>
<evidence type="ECO:0000259" key="13">
    <source>
        <dbReference type="Pfam" id="PF12693"/>
    </source>
</evidence>
<evidence type="ECO:0000313" key="15">
    <source>
        <dbReference type="Proteomes" id="UP000494363"/>
    </source>
</evidence>
<keyword evidence="4" id="KW-1003">Cell membrane</keyword>
<dbReference type="GO" id="GO:0015627">
    <property type="term" value="C:type II protein secretion system complex"/>
    <property type="evidence" value="ECO:0007669"/>
    <property type="project" value="InterPro"/>
</dbReference>
<dbReference type="GO" id="GO:0015628">
    <property type="term" value="P:protein secretion by the type II secretion system"/>
    <property type="evidence" value="ECO:0007669"/>
    <property type="project" value="InterPro"/>
</dbReference>
<evidence type="ECO:0000256" key="2">
    <source>
        <dbReference type="ARBA" id="ARBA00005318"/>
    </source>
</evidence>
<feature type="domain" description="GspL periplasmic" evidence="13">
    <location>
        <begin position="365"/>
        <end position="478"/>
    </location>
</feature>
<dbReference type="Gene3D" id="3.30.420.380">
    <property type="match status" value="1"/>
</dbReference>
<evidence type="ECO:0000256" key="4">
    <source>
        <dbReference type="ARBA" id="ARBA00022475"/>
    </source>
</evidence>
<dbReference type="EMBL" id="CADIKH010000003">
    <property type="protein sequence ID" value="CAB3749213.1"/>
    <property type="molecule type" value="Genomic_DNA"/>
</dbReference>
<evidence type="ECO:0000256" key="10">
    <source>
        <dbReference type="SAM" id="MobiDB-lite"/>
    </source>
</evidence>
<feature type="compositionally biased region" description="Low complexity" evidence="10">
    <location>
        <begin position="284"/>
        <end position="310"/>
    </location>
</feature>
<evidence type="ECO:0000256" key="6">
    <source>
        <dbReference type="ARBA" id="ARBA00022692"/>
    </source>
</evidence>
<dbReference type="Proteomes" id="UP000494363">
    <property type="component" value="Unassembled WGS sequence"/>
</dbReference>
<gene>
    <name evidence="14" type="ORF">LMG29542_00930</name>
</gene>
<dbReference type="InterPro" id="IPR024230">
    <property type="entry name" value="GspL_cyto_dom"/>
</dbReference>
<feature type="region of interest" description="Disordered" evidence="10">
    <location>
        <begin position="152"/>
        <end position="195"/>
    </location>
</feature>
<evidence type="ECO:0000259" key="12">
    <source>
        <dbReference type="Pfam" id="PF05134"/>
    </source>
</evidence>
<dbReference type="Pfam" id="PF05134">
    <property type="entry name" value="T2SSL"/>
    <property type="match status" value="1"/>
</dbReference>
<keyword evidence="8 11" id="KW-1133">Transmembrane helix</keyword>
<protein>
    <recommendedName>
        <fullName evidence="16">GspL periplasmic domain-containing protein</fullName>
    </recommendedName>
</protein>
<evidence type="ECO:0008006" key="16">
    <source>
        <dbReference type="Google" id="ProtNLM"/>
    </source>
</evidence>
<keyword evidence="6 11" id="KW-0812">Transmembrane</keyword>
<keyword evidence="9 11" id="KW-0472">Membrane</keyword>
<dbReference type="InterPro" id="IPR043129">
    <property type="entry name" value="ATPase_NBD"/>
</dbReference>
<keyword evidence="5" id="KW-0997">Cell inner membrane</keyword>
<reference evidence="14 15" key="1">
    <citation type="submission" date="2020-04" db="EMBL/GenBank/DDBJ databases">
        <authorList>
            <person name="De Canck E."/>
        </authorList>
    </citation>
    <scope>NUCLEOTIDE SEQUENCE [LARGE SCALE GENOMIC DNA]</scope>
    <source>
        <strain evidence="14 15">LMG 29542</strain>
    </source>
</reference>
<feature type="region of interest" description="Disordered" evidence="10">
    <location>
        <begin position="284"/>
        <end position="316"/>
    </location>
</feature>
<evidence type="ECO:0000313" key="14">
    <source>
        <dbReference type="EMBL" id="CAB3749213.1"/>
    </source>
</evidence>
<comment type="subcellular location">
    <subcellularLocation>
        <location evidence="1">Cell inner membrane</location>
        <topology evidence="1">Single-pass membrane protein</topology>
    </subcellularLocation>
</comment>
<keyword evidence="7" id="KW-0653">Protein transport</keyword>
<evidence type="ECO:0000256" key="8">
    <source>
        <dbReference type="ARBA" id="ARBA00022989"/>
    </source>
</evidence>
<keyword evidence="3" id="KW-0813">Transport</keyword>
<feature type="domain" description="GspL cytoplasmic actin-ATPase-like" evidence="12">
    <location>
        <begin position="30"/>
        <end position="149"/>
    </location>
</feature>
<dbReference type="AlphaFoldDB" id="A0A6J5D5N5"/>
<evidence type="ECO:0000256" key="7">
    <source>
        <dbReference type="ARBA" id="ARBA00022927"/>
    </source>
</evidence>
<evidence type="ECO:0000256" key="9">
    <source>
        <dbReference type="ARBA" id="ARBA00023136"/>
    </source>
</evidence>
<feature type="transmembrane region" description="Helical" evidence="11">
    <location>
        <begin position="368"/>
        <end position="388"/>
    </location>
</feature>
<dbReference type="GO" id="GO:0009276">
    <property type="term" value="C:Gram-negative-bacterium-type cell wall"/>
    <property type="evidence" value="ECO:0007669"/>
    <property type="project" value="InterPro"/>
</dbReference>
<organism evidence="14 15">
    <name type="scientific">Paraburkholderia humisilvae</name>
    <dbReference type="NCBI Taxonomy" id="627669"/>
    <lineage>
        <taxon>Bacteria</taxon>
        <taxon>Pseudomonadati</taxon>
        <taxon>Pseudomonadota</taxon>
        <taxon>Betaproteobacteria</taxon>
        <taxon>Burkholderiales</taxon>
        <taxon>Burkholderiaceae</taxon>
        <taxon>Paraburkholderia</taxon>
    </lineage>
</organism>
<dbReference type="NCBIfam" id="TIGR01709">
    <property type="entry name" value="typeII_sec_gspL"/>
    <property type="match status" value="1"/>
</dbReference>
<name>A0A6J5D5N5_9BURK</name>
<evidence type="ECO:0000256" key="3">
    <source>
        <dbReference type="ARBA" id="ARBA00022448"/>
    </source>
</evidence>
<keyword evidence="15" id="KW-1185">Reference proteome</keyword>